<organism evidence="1 2">
    <name type="scientific">Puccinia sorghi</name>
    <dbReference type="NCBI Taxonomy" id="27349"/>
    <lineage>
        <taxon>Eukaryota</taxon>
        <taxon>Fungi</taxon>
        <taxon>Dikarya</taxon>
        <taxon>Basidiomycota</taxon>
        <taxon>Pucciniomycotina</taxon>
        <taxon>Pucciniomycetes</taxon>
        <taxon>Pucciniales</taxon>
        <taxon>Pucciniaceae</taxon>
        <taxon>Puccinia</taxon>
    </lineage>
</organism>
<dbReference type="VEuPathDB" id="FungiDB:VP01_1614g1"/>
<evidence type="ECO:0000313" key="2">
    <source>
        <dbReference type="Proteomes" id="UP000037035"/>
    </source>
</evidence>
<name>A0A0L6VHN3_9BASI</name>
<comment type="caution">
    <text evidence="1">The sequence shown here is derived from an EMBL/GenBank/DDBJ whole genome shotgun (WGS) entry which is preliminary data.</text>
</comment>
<dbReference type="EMBL" id="LAVV01006409">
    <property type="protein sequence ID" value="KNZ60072.1"/>
    <property type="molecule type" value="Genomic_DNA"/>
</dbReference>
<dbReference type="Proteomes" id="UP000037035">
    <property type="component" value="Unassembled WGS sequence"/>
</dbReference>
<protein>
    <submittedName>
        <fullName evidence="1">Uncharacterized protein</fullName>
    </submittedName>
</protein>
<proteinExistence type="predicted"/>
<accession>A0A0L6VHN3</accession>
<gene>
    <name evidence="1" type="ORF">VP01_1614g1</name>
</gene>
<evidence type="ECO:0000313" key="1">
    <source>
        <dbReference type="EMBL" id="KNZ60072.1"/>
    </source>
</evidence>
<keyword evidence="2" id="KW-1185">Reference proteome</keyword>
<sequence length="159" mass="18607">MPSTKKAKYINISEMKQQPPPPMQKSKVWTYFKAMEKQRQYKVYEQTPQVHSWDHLSSSCQVQSALTFRSLEMPMLICHMLYLNKDPSNIYWIFSTWPLPRCNLCQEDNHQQILLTGMKYLSYTVDTWNSPNAKASMAITVHGITPPWRMLDCLVDASN</sequence>
<reference evidence="1 2" key="1">
    <citation type="submission" date="2015-08" db="EMBL/GenBank/DDBJ databases">
        <title>Next Generation Sequencing and Analysis of the Genome of Puccinia sorghi L Schw, the Causal Agent of Maize Common Rust.</title>
        <authorList>
            <person name="Rochi L."/>
            <person name="Burguener G."/>
            <person name="Darino M."/>
            <person name="Turjanski A."/>
            <person name="Kreff E."/>
            <person name="Dieguez M.J."/>
            <person name="Sacco F."/>
        </authorList>
    </citation>
    <scope>NUCLEOTIDE SEQUENCE [LARGE SCALE GENOMIC DNA]</scope>
    <source>
        <strain evidence="1 2">RO10H11247</strain>
    </source>
</reference>
<dbReference type="AlphaFoldDB" id="A0A0L6VHN3"/>
<dbReference type="OrthoDB" id="2687121at2759"/>